<dbReference type="InterPro" id="IPR017452">
    <property type="entry name" value="GPCR_Rhodpsn_7TM"/>
</dbReference>
<accession>A0A9P0AM41</accession>
<evidence type="ECO:0000313" key="14">
    <source>
        <dbReference type="Proteomes" id="UP001152759"/>
    </source>
</evidence>
<feature type="region of interest" description="Disordered" evidence="10">
    <location>
        <begin position="266"/>
        <end position="353"/>
    </location>
</feature>
<keyword evidence="4 11" id="KW-0812">Transmembrane</keyword>
<evidence type="ECO:0000256" key="7">
    <source>
        <dbReference type="ARBA" id="ARBA00023136"/>
    </source>
</evidence>
<keyword evidence="8" id="KW-0675">Receptor</keyword>
<gene>
    <name evidence="13" type="ORF">BEMITA_LOCUS11831</name>
</gene>
<evidence type="ECO:0000256" key="6">
    <source>
        <dbReference type="ARBA" id="ARBA00023040"/>
    </source>
</evidence>
<keyword evidence="3" id="KW-1003">Cell membrane</keyword>
<dbReference type="GO" id="GO:0005886">
    <property type="term" value="C:plasma membrane"/>
    <property type="evidence" value="ECO:0007669"/>
    <property type="project" value="UniProtKB-SubCell"/>
</dbReference>
<dbReference type="GO" id="GO:0030425">
    <property type="term" value="C:dendrite"/>
    <property type="evidence" value="ECO:0007669"/>
    <property type="project" value="TreeGrafter"/>
</dbReference>
<proteinExistence type="inferred from homology"/>
<dbReference type="GO" id="GO:0007268">
    <property type="term" value="P:chemical synaptic transmission"/>
    <property type="evidence" value="ECO:0007669"/>
    <property type="project" value="TreeGrafter"/>
</dbReference>
<dbReference type="GO" id="GO:0007187">
    <property type="term" value="P:G protein-coupled receptor signaling pathway, coupled to cyclic nucleotide second messenger"/>
    <property type="evidence" value="ECO:0007669"/>
    <property type="project" value="TreeGrafter"/>
</dbReference>
<dbReference type="EMBL" id="OU963868">
    <property type="protein sequence ID" value="CAH0393427.1"/>
    <property type="molecule type" value="Genomic_DNA"/>
</dbReference>
<dbReference type="Gene3D" id="1.20.1070.10">
    <property type="entry name" value="Rhodopsin 7-helix transmembrane proteins"/>
    <property type="match status" value="1"/>
</dbReference>
<feature type="domain" description="G-protein coupled receptors family 1 profile" evidence="12">
    <location>
        <begin position="79"/>
        <end position="118"/>
    </location>
</feature>
<evidence type="ECO:0000256" key="2">
    <source>
        <dbReference type="ARBA" id="ARBA00010663"/>
    </source>
</evidence>
<feature type="compositionally biased region" description="Basic and acidic residues" evidence="10">
    <location>
        <begin position="138"/>
        <end position="152"/>
    </location>
</feature>
<feature type="transmembrane region" description="Helical" evidence="11">
    <location>
        <begin position="64"/>
        <end position="87"/>
    </location>
</feature>
<keyword evidence="5 11" id="KW-1133">Transmembrane helix</keyword>
<evidence type="ECO:0000259" key="12">
    <source>
        <dbReference type="PROSITE" id="PS50262"/>
    </source>
</evidence>
<evidence type="ECO:0000256" key="4">
    <source>
        <dbReference type="ARBA" id="ARBA00022692"/>
    </source>
</evidence>
<dbReference type="Proteomes" id="UP001152759">
    <property type="component" value="Chromosome 7"/>
</dbReference>
<name>A0A9P0AM41_BEMTA</name>
<dbReference type="Pfam" id="PF00001">
    <property type="entry name" value="7tm_1"/>
    <property type="match status" value="1"/>
</dbReference>
<dbReference type="PANTHER" id="PTHR24247:SF222">
    <property type="entry name" value="5-HYDROXYTRYPTAMINE (SEROTONIN) RECEPTOR 2B, ISOFORM E"/>
    <property type="match status" value="1"/>
</dbReference>
<keyword evidence="9" id="KW-0807">Transducer</keyword>
<evidence type="ECO:0000313" key="13">
    <source>
        <dbReference type="EMBL" id="CAH0393427.1"/>
    </source>
</evidence>
<feature type="compositionally biased region" description="Pro residues" evidence="10">
    <location>
        <begin position="326"/>
        <end position="335"/>
    </location>
</feature>
<evidence type="ECO:0000256" key="9">
    <source>
        <dbReference type="ARBA" id="ARBA00023224"/>
    </source>
</evidence>
<dbReference type="GO" id="GO:0007210">
    <property type="term" value="P:serotonin receptor signaling pathway"/>
    <property type="evidence" value="ECO:0007669"/>
    <property type="project" value="TreeGrafter"/>
</dbReference>
<dbReference type="PANTHER" id="PTHR24247">
    <property type="entry name" value="5-HYDROXYTRYPTAMINE RECEPTOR"/>
    <property type="match status" value="1"/>
</dbReference>
<dbReference type="AlphaFoldDB" id="A0A9P0AM41"/>
<evidence type="ECO:0000256" key="8">
    <source>
        <dbReference type="ARBA" id="ARBA00023170"/>
    </source>
</evidence>
<sequence>MRWSSSERSLLSVLPSQRLSVSFNGTFLGNGSDDSDFWNGSAWNRSRAETEPDLEGAESAGDNWWGLLAVMLVVATAAGNILVCLAISWERRLQNVTNYFLMSLAITDLMVAVLVMPLGILNLVRVGPPGTTAPEASSEPKEGKGNNESEDPKKALLETESSTQESDGVSLLSDSLDETKIGPETRCKTKQPESDALKDKTETQLSIFDKSKVDLEQIIDAITKKKSTNLRDRERMKELIEKMGKEYKRVENDLVTTLTALNKIGGVANRAPPKSSKAGAPSDKAGSSNTREGAVSPPLASGTGNPKGGTAEGQSTAVILHTGRPPTAPMPPPKAPTHELEVQGPQGPGQARERPELMLRGLVSFFLNTSNVED</sequence>
<keyword evidence="14" id="KW-1185">Reference proteome</keyword>
<dbReference type="GO" id="GO:0030594">
    <property type="term" value="F:neurotransmitter receptor activity"/>
    <property type="evidence" value="ECO:0007669"/>
    <property type="project" value="TreeGrafter"/>
</dbReference>
<evidence type="ECO:0000256" key="5">
    <source>
        <dbReference type="ARBA" id="ARBA00022989"/>
    </source>
</evidence>
<dbReference type="PROSITE" id="PS50262">
    <property type="entry name" value="G_PROTEIN_RECEP_F1_2"/>
    <property type="match status" value="1"/>
</dbReference>
<evidence type="ECO:0000256" key="10">
    <source>
        <dbReference type="SAM" id="MobiDB-lite"/>
    </source>
</evidence>
<dbReference type="InterPro" id="IPR000276">
    <property type="entry name" value="GPCR_Rhodpsn"/>
</dbReference>
<organism evidence="13 14">
    <name type="scientific">Bemisia tabaci</name>
    <name type="common">Sweetpotato whitefly</name>
    <name type="synonym">Aleurodes tabaci</name>
    <dbReference type="NCBI Taxonomy" id="7038"/>
    <lineage>
        <taxon>Eukaryota</taxon>
        <taxon>Metazoa</taxon>
        <taxon>Ecdysozoa</taxon>
        <taxon>Arthropoda</taxon>
        <taxon>Hexapoda</taxon>
        <taxon>Insecta</taxon>
        <taxon>Pterygota</taxon>
        <taxon>Neoptera</taxon>
        <taxon>Paraneoptera</taxon>
        <taxon>Hemiptera</taxon>
        <taxon>Sternorrhyncha</taxon>
        <taxon>Aleyrodoidea</taxon>
        <taxon>Aleyrodidae</taxon>
        <taxon>Aleyrodinae</taxon>
        <taxon>Bemisia</taxon>
    </lineage>
</organism>
<dbReference type="GO" id="GO:0045202">
    <property type="term" value="C:synapse"/>
    <property type="evidence" value="ECO:0007669"/>
    <property type="project" value="GOC"/>
</dbReference>
<feature type="region of interest" description="Disordered" evidence="10">
    <location>
        <begin position="131"/>
        <end position="152"/>
    </location>
</feature>
<evidence type="ECO:0000256" key="3">
    <source>
        <dbReference type="ARBA" id="ARBA00022475"/>
    </source>
</evidence>
<protein>
    <recommendedName>
        <fullName evidence="12">G-protein coupled receptors family 1 profile domain-containing protein</fullName>
    </recommendedName>
</protein>
<feature type="region of interest" description="Disordered" evidence="10">
    <location>
        <begin position="180"/>
        <end position="200"/>
    </location>
</feature>
<dbReference type="PRINTS" id="PR00237">
    <property type="entry name" value="GPCRRHODOPSN"/>
</dbReference>
<dbReference type="SUPFAM" id="SSF81321">
    <property type="entry name" value="Family A G protein-coupled receptor-like"/>
    <property type="match status" value="1"/>
</dbReference>
<keyword evidence="7 11" id="KW-0472">Membrane</keyword>
<comment type="similarity">
    <text evidence="2">Belongs to the G-protein coupled receptor 1 family.</text>
</comment>
<evidence type="ECO:0000256" key="11">
    <source>
        <dbReference type="SAM" id="Phobius"/>
    </source>
</evidence>
<feature type="transmembrane region" description="Helical" evidence="11">
    <location>
        <begin position="99"/>
        <end position="121"/>
    </location>
</feature>
<reference evidence="13" key="1">
    <citation type="submission" date="2021-12" db="EMBL/GenBank/DDBJ databases">
        <authorList>
            <person name="King R."/>
        </authorList>
    </citation>
    <scope>NUCLEOTIDE SEQUENCE</scope>
</reference>
<comment type="subcellular location">
    <subcellularLocation>
        <location evidence="1">Cell membrane</location>
        <topology evidence="1">Multi-pass membrane protein</topology>
    </subcellularLocation>
</comment>
<keyword evidence="6" id="KW-0297">G-protein coupled receptor</keyword>
<dbReference type="GO" id="GO:0004993">
    <property type="term" value="F:G protein-coupled serotonin receptor activity"/>
    <property type="evidence" value="ECO:0007669"/>
    <property type="project" value="TreeGrafter"/>
</dbReference>
<evidence type="ECO:0000256" key="1">
    <source>
        <dbReference type="ARBA" id="ARBA00004651"/>
    </source>
</evidence>